<dbReference type="PANTHER" id="PTHR10443">
    <property type="entry name" value="MICROSOMAL DIPEPTIDASE"/>
    <property type="match status" value="1"/>
</dbReference>
<dbReference type="InterPro" id="IPR032466">
    <property type="entry name" value="Metal_Hydrolase"/>
</dbReference>
<dbReference type="OMA" id="IETTWRN"/>
<gene>
    <name evidence="2" type="ORF">DGD08_17020</name>
</gene>
<dbReference type="Gene3D" id="3.20.20.140">
    <property type="entry name" value="Metal-dependent hydrolases"/>
    <property type="match status" value="1"/>
</dbReference>
<evidence type="ECO:0000313" key="3">
    <source>
        <dbReference type="Proteomes" id="UP000264071"/>
    </source>
</evidence>
<reference evidence="2 3" key="1">
    <citation type="journal article" date="2018" name="Nat. Biotechnol.">
        <title>A standardized bacterial taxonomy based on genome phylogeny substantially revises the tree of life.</title>
        <authorList>
            <person name="Parks D.H."/>
            <person name="Chuvochina M."/>
            <person name="Waite D.W."/>
            <person name="Rinke C."/>
            <person name="Skarshewski A."/>
            <person name="Chaumeil P.A."/>
            <person name="Hugenholtz P."/>
        </authorList>
    </citation>
    <scope>NUCLEOTIDE SEQUENCE [LARGE SCALE GENOMIC DNA]</scope>
    <source>
        <strain evidence="2">UBA8844</strain>
    </source>
</reference>
<organism evidence="2 3">
    <name type="scientific">Gemmatimonas aurantiaca</name>
    <dbReference type="NCBI Taxonomy" id="173480"/>
    <lineage>
        <taxon>Bacteria</taxon>
        <taxon>Pseudomonadati</taxon>
        <taxon>Gemmatimonadota</taxon>
        <taxon>Gemmatimonadia</taxon>
        <taxon>Gemmatimonadales</taxon>
        <taxon>Gemmatimonadaceae</taxon>
        <taxon>Gemmatimonas</taxon>
    </lineage>
</organism>
<sequence length="445" mass="48327">MTTSRTAFRAFRPAFALTPLTLLSAATLGAQSGKPVTDEAVVQATAKAIQAKVLSIDTHVDISPTNFAESGPNYATKLPRTQVDLVKMEEGGLAGAFLVVYVGQAPTLDAASFAKANAQAIEKFEAIHRLTEKIAPTRAEIAYTAADARRIHATGKRVIFIGVENAFPIGSDIANVKKFYDLGGRYMSLAHNGHSQLSDSNTGERDGVWLHNGLSPLGRQVIAEMNRVGIMVDVSHPSKASMMQTVALSKAPIMGSHSGVRAICNHSRNMDDEQIDAMKKNNGVIQLVAFNSYVKCDPKRDVPREQARAAATEQLRKEFGITATGRQEQQAQIQALPNDKRNDYLAKQEDITARRYPSDPPATVKDFVDHIDYVVKRIGINHVGISSDFDGGGGVDGWRNASETMNVTAELVRRGYTQAEIDKIWGGNLLRVMEQVEKVAKNGGK</sequence>
<dbReference type="Pfam" id="PF01244">
    <property type="entry name" value="Peptidase_M19"/>
    <property type="match status" value="1"/>
</dbReference>
<dbReference type="InterPro" id="IPR008257">
    <property type="entry name" value="Pept_M19"/>
</dbReference>
<name>A0A3D4VCT4_9BACT</name>
<dbReference type="Gene3D" id="1.10.287.650">
    <property type="entry name" value="L27 domain"/>
    <property type="match status" value="1"/>
</dbReference>
<accession>A0A3D4VCT4</accession>
<keyword evidence="1" id="KW-0732">Signal</keyword>
<dbReference type="PANTHER" id="PTHR10443:SF12">
    <property type="entry name" value="DIPEPTIDASE"/>
    <property type="match status" value="1"/>
</dbReference>
<evidence type="ECO:0000313" key="2">
    <source>
        <dbReference type="EMBL" id="HCT58905.1"/>
    </source>
</evidence>
<dbReference type="EMBL" id="DPIY01000012">
    <property type="protein sequence ID" value="HCT58905.1"/>
    <property type="molecule type" value="Genomic_DNA"/>
</dbReference>
<dbReference type="PROSITE" id="PS51365">
    <property type="entry name" value="RENAL_DIPEPTIDASE_2"/>
    <property type="match status" value="1"/>
</dbReference>
<evidence type="ECO:0000256" key="1">
    <source>
        <dbReference type="SAM" id="SignalP"/>
    </source>
</evidence>
<dbReference type="AlphaFoldDB" id="A0A3D4VCT4"/>
<dbReference type="GO" id="GO:0070573">
    <property type="term" value="F:metallodipeptidase activity"/>
    <property type="evidence" value="ECO:0007669"/>
    <property type="project" value="InterPro"/>
</dbReference>
<comment type="caution">
    <text evidence="2">The sequence shown here is derived from an EMBL/GenBank/DDBJ whole genome shotgun (WGS) entry which is preliminary data.</text>
</comment>
<protein>
    <submittedName>
        <fullName evidence="2">Membrane dipeptidase</fullName>
    </submittedName>
</protein>
<proteinExistence type="predicted"/>
<dbReference type="SUPFAM" id="SSF51556">
    <property type="entry name" value="Metallo-dependent hydrolases"/>
    <property type="match status" value="1"/>
</dbReference>
<feature type="signal peptide" evidence="1">
    <location>
        <begin position="1"/>
        <end position="25"/>
    </location>
</feature>
<dbReference type="Proteomes" id="UP000264071">
    <property type="component" value="Unassembled WGS sequence"/>
</dbReference>
<dbReference type="GO" id="GO:0006508">
    <property type="term" value="P:proteolysis"/>
    <property type="evidence" value="ECO:0007669"/>
    <property type="project" value="InterPro"/>
</dbReference>
<feature type="chain" id="PRO_5017676891" evidence="1">
    <location>
        <begin position="26"/>
        <end position="445"/>
    </location>
</feature>
<dbReference type="CDD" id="cd01301">
    <property type="entry name" value="rDP_like"/>
    <property type="match status" value="1"/>
</dbReference>